<dbReference type="PANTHER" id="PTHR36920:SF1">
    <property type="entry name" value="OUTER MEMBRANE PROTEIN W"/>
    <property type="match status" value="1"/>
</dbReference>
<dbReference type="Proteomes" id="UP000298631">
    <property type="component" value="Chromosome"/>
</dbReference>
<evidence type="ECO:0000313" key="3">
    <source>
        <dbReference type="EMBL" id="QCO54959.1"/>
    </source>
</evidence>
<feature type="chain" id="PRO_5020657153" evidence="2">
    <location>
        <begin position="21"/>
        <end position="199"/>
    </location>
</feature>
<organism evidence="3 4">
    <name type="scientific">Pseudorhodobacter turbinis</name>
    <dbReference type="NCBI Taxonomy" id="2500533"/>
    <lineage>
        <taxon>Bacteria</taxon>
        <taxon>Pseudomonadati</taxon>
        <taxon>Pseudomonadota</taxon>
        <taxon>Alphaproteobacteria</taxon>
        <taxon>Rhodobacterales</taxon>
        <taxon>Paracoccaceae</taxon>
        <taxon>Pseudorhodobacter</taxon>
    </lineage>
</organism>
<sequence length="199" mass="21192">MKTLAIAFLTTAALAAPAFAQSQGDMTLGFGIGYVEPKSDNGTLAGGATTIDGNARPTVTFEYFVRDNLGIEVLAALPFKHDINIGGSKIGTTKHLPPTVSLNYHFPTGGAFKPFAGVGINYTTFFEDRTDLGGGELKIDDSWGLAAHVGVDYALSEKAALRMDLRYIDIDSDVYLDGAKIGEVNIDPVVFGVSYVMKF</sequence>
<comment type="similarity">
    <text evidence="1">Belongs to the OmpW/AlkL family.</text>
</comment>
<accession>A0A4P8EE24</accession>
<feature type="signal peptide" evidence="2">
    <location>
        <begin position="1"/>
        <end position="20"/>
    </location>
</feature>
<dbReference type="OrthoDB" id="9807574at2"/>
<dbReference type="InterPro" id="IPR011250">
    <property type="entry name" value="OMP/PagP_B-barrel"/>
</dbReference>
<dbReference type="GO" id="GO:0019867">
    <property type="term" value="C:outer membrane"/>
    <property type="evidence" value="ECO:0007669"/>
    <property type="project" value="InterPro"/>
</dbReference>
<evidence type="ECO:0000256" key="1">
    <source>
        <dbReference type="ARBA" id="ARBA00009330"/>
    </source>
</evidence>
<keyword evidence="4" id="KW-1185">Reference proteome</keyword>
<dbReference type="RefSeq" id="WP_137192625.1">
    <property type="nucleotide sequence ID" value="NZ_CP039964.1"/>
</dbReference>
<dbReference type="Gene3D" id="2.40.160.20">
    <property type="match status" value="1"/>
</dbReference>
<dbReference type="KEGG" id="pseb:EOK75_03635"/>
<dbReference type="GO" id="GO:0055085">
    <property type="term" value="P:transmembrane transport"/>
    <property type="evidence" value="ECO:0007669"/>
    <property type="project" value="TreeGrafter"/>
</dbReference>
<gene>
    <name evidence="3" type="ORF">EOK75_03635</name>
</gene>
<reference evidence="3 4" key="1">
    <citation type="submission" date="2019-05" db="EMBL/GenBank/DDBJ databases">
        <title>Pseudorhodobacter turbinis sp. nov., isolated from the gut of the Korean turban shell.</title>
        <authorList>
            <person name="Jeong Y.-S."/>
            <person name="Kang W.-R."/>
            <person name="Bae J.-W."/>
        </authorList>
    </citation>
    <scope>NUCLEOTIDE SEQUENCE [LARGE SCALE GENOMIC DNA]</scope>
    <source>
        <strain evidence="3 4">S12M18</strain>
    </source>
</reference>
<name>A0A4P8EE24_9RHOB</name>
<evidence type="ECO:0000256" key="2">
    <source>
        <dbReference type="SAM" id="SignalP"/>
    </source>
</evidence>
<dbReference type="EMBL" id="CP039964">
    <property type="protein sequence ID" value="QCO54959.1"/>
    <property type="molecule type" value="Genomic_DNA"/>
</dbReference>
<dbReference type="PANTHER" id="PTHR36920">
    <property type="match status" value="1"/>
</dbReference>
<dbReference type="InterPro" id="IPR005618">
    <property type="entry name" value="OMPW"/>
</dbReference>
<keyword evidence="2" id="KW-0732">Signal</keyword>
<dbReference type="SUPFAM" id="SSF56925">
    <property type="entry name" value="OMPA-like"/>
    <property type="match status" value="1"/>
</dbReference>
<protein>
    <submittedName>
        <fullName evidence="3">OmpW family protein</fullName>
    </submittedName>
</protein>
<proteinExistence type="inferred from homology"/>
<dbReference type="AlphaFoldDB" id="A0A4P8EE24"/>
<evidence type="ECO:0000313" key="4">
    <source>
        <dbReference type="Proteomes" id="UP000298631"/>
    </source>
</evidence>
<dbReference type="Pfam" id="PF03922">
    <property type="entry name" value="OmpW"/>
    <property type="match status" value="1"/>
</dbReference>